<feature type="region of interest" description="Disordered" evidence="1">
    <location>
        <begin position="30"/>
        <end position="56"/>
    </location>
</feature>
<accession>A0A183P2F8</accession>
<evidence type="ECO:0000256" key="1">
    <source>
        <dbReference type="SAM" id="MobiDB-lite"/>
    </source>
</evidence>
<feature type="region of interest" description="Disordered" evidence="1">
    <location>
        <begin position="510"/>
        <end position="538"/>
    </location>
</feature>
<proteinExistence type="predicted"/>
<evidence type="ECO:0000313" key="2">
    <source>
        <dbReference type="EMBL" id="VDP45196.1"/>
    </source>
</evidence>
<organism evidence="2 3">
    <name type="scientific">Schistosoma mattheei</name>
    <dbReference type="NCBI Taxonomy" id="31246"/>
    <lineage>
        <taxon>Eukaryota</taxon>
        <taxon>Metazoa</taxon>
        <taxon>Spiralia</taxon>
        <taxon>Lophotrochozoa</taxon>
        <taxon>Platyhelminthes</taxon>
        <taxon>Trematoda</taxon>
        <taxon>Digenea</taxon>
        <taxon>Strigeidida</taxon>
        <taxon>Schistosomatoidea</taxon>
        <taxon>Schistosomatidae</taxon>
        <taxon>Schistosoma</taxon>
    </lineage>
</organism>
<dbReference type="STRING" id="31246.A0A183P2F8"/>
<dbReference type="AlphaFoldDB" id="A0A183P2F8"/>
<feature type="compositionally biased region" description="Low complexity" evidence="1">
    <location>
        <begin position="515"/>
        <end position="532"/>
    </location>
</feature>
<sequence>VFFLPGSNTDTEIRLPSKNQYEYRSPHYDEQVSSMVSNEQSTAKSTSSPNGQVISRPGLDLTVLHMKNNTKNDEPCLSPAIVVRSVNGSMINSKHTEISSCSQCTTSTEVSSKLIDTINPIALTQQTDNMEHLNANVSEVNRSSSRARNIVRSLSNSLKRSLSTGIQNTRSLVKSIPGRSKETESANQLNKLRTSTNNDLLVDTSKQDKEFKNNHELIEPKSKQRMRAFPILAFTSAPEPPCSSTMLLRYVKDLTPYRVSPSIMGYMYKFGVWDDQQPVLDPRLPVFLNSSIENNSNLNGTVIPTAPEWHHEEVGLENIEKFQGAYVRGRTVACLQRFTQHSSASGKALHRSTYVQQTRLVRQLNRSGEKKKGDTLSGLDEDLQGKGCEQEEHTFSSTPIHLTDPFLFDSEQLTKYEMKPDDNIQSTSAKFIQCSNDRLQLLQSICPSAAAATILLGKPIRDPHDNDDVKRNILTKSNNLDETRVLVTANSWCPVSLRTKDPESQLIFNPIYKDNNSNTPTKTNTPKHSPSSVSVPEPTIRGGTLDGLLIYALNLLQMPIPSMFYVLKSKLFIVSTNNDLETLFILSVEINYMKE</sequence>
<feature type="non-terminal residue" evidence="2">
    <location>
        <position position="1"/>
    </location>
</feature>
<name>A0A183P2F8_9TREM</name>
<dbReference type="Proteomes" id="UP000269396">
    <property type="component" value="Unassembled WGS sequence"/>
</dbReference>
<reference evidence="2 3" key="1">
    <citation type="submission" date="2018-11" db="EMBL/GenBank/DDBJ databases">
        <authorList>
            <consortium name="Pathogen Informatics"/>
        </authorList>
    </citation>
    <scope>NUCLEOTIDE SEQUENCE [LARGE SCALE GENOMIC DNA]</scope>
    <source>
        <strain>Denwood</strain>
        <strain evidence="3">Zambia</strain>
    </source>
</reference>
<evidence type="ECO:0000313" key="3">
    <source>
        <dbReference type="Proteomes" id="UP000269396"/>
    </source>
</evidence>
<keyword evidence="3" id="KW-1185">Reference proteome</keyword>
<protein>
    <submittedName>
        <fullName evidence="2">Uncharacterized protein</fullName>
    </submittedName>
</protein>
<gene>
    <name evidence="2" type="ORF">SMTD_LOCUS8544</name>
</gene>
<feature type="compositionally biased region" description="Polar residues" evidence="1">
    <location>
        <begin position="31"/>
        <end position="53"/>
    </location>
</feature>
<dbReference type="EMBL" id="UZAL01029005">
    <property type="protein sequence ID" value="VDP45196.1"/>
    <property type="molecule type" value="Genomic_DNA"/>
</dbReference>